<organism evidence="1 2">
    <name type="scientific">Gigaspora margarita</name>
    <dbReference type="NCBI Taxonomy" id="4874"/>
    <lineage>
        <taxon>Eukaryota</taxon>
        <taxon>Fungi</taxon>
        <taxon>Fungi incertae sedis</taxon>
        <taxon>Mucoromycota</taxon>
        <taxon>Glomeromycotina</taxon>
        <taxon>Glomeromycetes</taxon>
        <taxon>Diversisporales</taxon>
        <taxon>Gigasporaceae</taxon>
        <taxon>Gigaspora</taxon>
    </lineage>
</organism>
<gene>
    <name evidence="1" type="ORF">GMARGA_LOCUS19328</name>
</gene>
<dbReference type="Proteomes" id="UP000789901">
    <property type="component" value="Unassembled WGS sequence"/>
</dbReference>
<evidence type="ECO:0000313" key="2">
    <source>
        <dbReference type="Proteomes" id="UP000789901"/>
    </source>
</evidence>
<comment type="caution">
    <text evidence="1">The sequence shown here is derived from an EMBL/GenBank/DDBJ whole genome shotgun (WGS) entry which is preliminary data.</text>
</comment>
<evidence type="ECO:0000313" key="1">
    <source>
        <dbReference type="EMBL" id="CAG8778135.1"/>
    </source>
</evidence>
<name>A0ABN7VIZ6_GIGMA</name>
<keyword evidence="2" id="KW-1185">Reference proteome</keyword>
<dbReference type="EMBL" id="CAJVQB010016050">
    <property type="protein sequence ID" value="CAG8778135.1"/>
    <property type="molecule type" value="Genomic_DNA"/>
</dbReference>
<protein>
    <submittedName>
        <fullName evidence="1">12152_t:CDS:1</fullName>
    </submittedName>
</protein>
<sequence length="442" mass="50628">MSFNVYKILEIEDLEYNEQIIDLSSSNNNDSQFVNQVNLINDLPQTEVTPWIISTKMKEIMTEFENTTLSQFPCVLCSICSKLMYPEKSSWIQRNPSISYPLANYTPLVTNPIPPTNRIAICQLCKSDPNRNYPLYLVPTPTEIESVPLGKRKYLSLIFLHFSLGRIPGANPFSEYRTLVGTMNYSQNFHSLSMYSGLLSAYLESSSSIPTEIPHWFDNSLTNAINWLKEHNPYIHQYSQIISFSNTNPQLPVATHLIIDENTSPFQKKKKQYSQSSELNTTLNTTHIIGYRENADLINRLICTMIPTQKNKFMISNYIDIVNNQICDDNSRLNNFKNKTNLPETIRILPGARVMFLNNSQYQHRIANGTIGVVTDLDLDSDLVYVSFCIEGAIINVSFSKFTCNFNINGIPANQSMIKEYERLEQKAREPLPLNRPSSDFF</sequence>
<reference evidence="1 2" key="1">
    <citation type="submission" date="2021-06" db="EMBL/GenBank/DDBJ databases">
        <authorList>
            <person name="Kallberg Y."/>
            <person name="Tangrot J."/>
            <person name="Rosling A."/>
        </authorList>
    </citation>
    <scope>NUCLEOTIDE SEQUENCE [LARGE SCALE GENOMIC DNA]</scope>
    <source>
        <strain evidence="1 2">120-4 pot B 10/14</strain>
    </source>
</reference>
<proteinExistence type="predicted"/>
<accession>A0ABN7VIZ6</accession>